<dbReference type="SMART" id="SM00367">
    <property type="entry name" value="LRR_CC"/>
    <property type="match status" value="4"/>
</dbReference>
<dbReference type="Proteomes" id="UP000789390">
    <property type="component" value="Unassembled WGS sequence"/>
</dbReference>
<dbReference type="GO" id="GO:0031146">
    <property type="term" value="P:SCF-dependent proteasomal ubiquitin-dependent protein catabolic process"/>
    <property type="evidence" value="ECO:0007669"/>
    <property type="project" value="TreeGrafter"/>
</dbReference>
<gene>
    <name evidence="1" type="ORF">DGAL_LOCUS7425</name>
</gene>
<sequence>MPRVKAVATLYSLSLNRITSILKTSNIPVNVERSIQQAIDSESESEINPFHRIPTTLLEDIINFLPINQTATKPFNIEFLITTELQKLIFPRYPCRFFCYEYEQYLNFFPKLEKLQVLVLPNTNVDDLCLKLIGTFCKKLRILDVNACSKVSDIGVEWLVNQSSPELSKTLRELLIACPDVTKKGIQMAIQHFSALQVVESVHIFEVLVEVLQSAALAQHPPQILKVSFTRLKITIDASRELFKSSNFELVMKFCPSLLDITISVHKELTDTDLFCLTNVKNLQKLKIYSNKNSDEAEITFNKGLAPVLKVIGSSLKVLDLSYFEFVDIWTIAKFCPNLIFLNFENQCQSSGALSENETIQLRNEFGRVIFKELKVLVCGFNLTKDILFDLLSCPSLENVYIGFCNALTDDFLEDAISRNIFNNLKILRLKSCNFVTKQGLDGLVKSDNDFEQMGFFFCDKITRVHFDEWLKFARHKNWQISNLLDRLKADCEDHLIRRMSPENCIQLLLNADQQNAIEDLIAGALEFFRLHQRQVMITDSWKKAKKGNPVKLCEIQEVLHL</sequence>
<evidence type="ECO:0000313" key="1">
    <source>
        <dbReference type="EMBL" id="CAH0104518.1"/>
    </source>
</evidence>
<dbReference type="SUPFAM" id="SSF52047">
    <property type="entry name" value="RNI-like"/>
    <property type="match status" value="1"/>
</dbReference>
<dbReference type="FunFam" id="3.80.10.10:FF:001624">
    <property type="entry name" value="Uncharacterized protein"/>
    <property type="match status" value="1"/>
</dbReference>
<dbReference type="OrthoDB" id="63112at2759"/>
<dbReference type="InterPro" id="IPR006553">
    <property type="entry name" value="Leu-rich_rpt_Cys-con_subtyp"/>
</dbReference>
<keyword evidence="2" id="KW-1185">Reference proteome</keyword>
<proteinExistence type="predicted"/>
<accession>A0A8J2RQD9</accession>
<organism evidence="1 2">
    <name type="scientific">Daphnia galeata</name>
    <dbReference type="NCBI Taxonomy" id="27404"/>
    <lineage>
        <taxon>Eukaryota</taxon>
        <taxon>Metazoa</taxon>
        <taxon>Ecdysozoa</taxon>
        <taxon>Arthropoda</taxon>
        <taxon>Crustacea</taxon>
        <taxon>Branchiopoda</taxon>
        <taxon>Diplostraca</taxon>
        <taxon>Cladocera</taxon>
        <taxon>Anomopoda</taxon>
        <taxon>Daphniidae</taxon>
        <taxon>Daphnia</taxon>
    </lineage>
</organism>
<comment type="caution">
    <text evidence="1">The sequence shown here is derived from an EMBL/GenBank/DDBJ whole genome shotgun (WGS) entry which is preliminary data.</text>
</comment>
<protein>
    <submittedName>
        <fullName evidence="1">Uncharacterized protein</fullName>
    </submittedName>
</protein>
<dbReference type="AlphaFoldDB" id="A0A8J2RQD9"/>
<evidence type="ECO:0000313" key="2">
    <source>
        <dbReference type="Proteomes" id="UP000789390"/>
    </source>
</evidence>
<dbReference type="EMBL" id="CAKKLH010000146">
    <property type="protein sequence ID" value="CAH0104518.1"/>
    <property type="molecule type" value="Genomic_DNA"/>
</dbReference>
<dbReference type="Gene3D" id="3.80.10.10">
    <property type="entry name" value="Ribonuclease Inhibitor"/>
    <property type="match status" value="2"/>
</dbReference>
<dbReference type="GO" id="GO:0019005">
    <property type="term" value="C:SCF ubiquitin ligase complex"/>
    <property type="evidence" value="ECO:0007669"/>
    <property type="project" value="TreeGrafter"/>
</dbReference>
<dbReference type="Gene3D" id="1.25.40.420">
    <property type="match status" value="1"/>
</dbReference>
<dbReference type="PANTHER" id="PTHR13318:SF95">
    <property type="entry name" value="F-BOX PROTEIN YLR352W"/>
    <property type="match status" value="1"/>
</dbReference>
<reference evidence="1" key="1">
    <citation type="submission" date="2021-11" db="EMBL/GenBank/DDBJ databases">
        <authorList>
            <person name="Schell T."/>
        </authorList>
    </citation>
    <scope>NUCLEOTIDE SEQUENCE</scope>
    <source>
        <strain evidence="1">M5</strain>
    </source>
</reference>
<name>A0A8J2RQD9_9CRUS</name>
<dbReference type="PANTHER" id="PTHR13318">
    <property type="entry name" value="PARTNER OF PAIRED, ISOFORM B-RELATED"/>
    <property type="match status" value="1"/>
</dbReference>
<dbReference type="InterPro" id="IPR032675">
    <property type="entry name" value="LRR_dom_sf"/>
</dbReference>